<evidence type="ECO:0000313" key="1">
    <source>
        <dbReference type="EMBL" id="ROH86308.1"/>
    </source>
</evidence>
<dbReference type="EMBL" id="RJVP01000003">
    <property type="protein sequence ID" value="ROH86308.1"/>
    <property type="molecule type" value="Genomic_DNA"/>
</dbReference>
<dbReference type="InterPro" id="IPR016755">
    <property type="entry name" value="UCP019302"/>
</dbReference>
<keyword evidence="2" id="KW-1185">Reference proteome</keyword>
<reference evidence="1 2" key="1">
    <citation type="submission" date="2018-10" db="EMBL/GenBank/DDBJ databases">
        <authorList>
            <person name="Chen W.-M."/>
        </authorList>
    </citation>
    <scope>NUCLEOTIDE SEQUENCE [LARGE SCALE GENOMIC DNA]</scope>
    <source>
        <strain evidence="1 2">H-5</strain>
    </source>
</reference>
<dbReference type="Pfam" id="PF10084">
    <property type="entry name" value="DUF2322"/>
    <property type="match status" value="1"/>
</dbReference>
<dbReference type="Proteomes" id="UP000275137">
    <property type="component" value="Unassembled WGS sequence"/>
</dbReference>
<organism evidence="1 2">
    <name type="scientific">Pseudomethylobacillus aquaticus</name>
    <dbReference type="NCBI Taxonomy" id="2676064"/>
    <lineage>
        <taxon>Bacteria</taxon>
        <taxon>Pseudomonadati</taxon>
        <taxon>Pseudomonadota</taxon>
        <taxon>Betaproteobacteria</taxon>
        <taxon>Nitrosomonadales</taxon>
        <taxon>Methylophilaceae</taxon>
        <taxon>Pseudomethylobacillus</taxon>
    </lineage>
</organism>
<evidence type="ECO:0000313" key="2">
    <source>
        <dbReference type="Proteomes" id="UP000275137"/>
    </source>
</evidence>
<comment type="caution">
    <text evidence="1">The sequence shown here is derived from an EMBL/GenBank/DDBJ whole genome shotgun (WGS) entry which is preliminary data.</text>
</comment>
<proteinExistence type="predicted"/>
<name>A0A3N0V1E3_9PROT</name>
<protein>
    <submittedName>
        <fullName evidence="1">DUF2322 family protein</fullName>
    </submittedName>
</protein>
<dbReference type="AlphaFoldDB" id="A0A3N0V1E3"/>
<gene>
    <name evidence="1" type="ORF">ED236_07695</name>
</gene>
<accession>A0A3N0V1E3</accession>
<dbReference type="PIRSF" id="PIRSF019302">
    <property type="entry name" value="UCP019302"/>
    <property type="match status" value="1"/>
</dbReference>
<sequence length="105" mass="11717">MPTFSENLAKLPTVDHVAQIDLKNMQGMLIDIIENKPGSAGSVRVYHYLGQKHGGITLAAAREGLEIYAEHTDDALMNPGKHPNIDRLLTLLEEQKEIRMDLLLK</sequence>
<dbReference type="RefSeq" id="WP_123237372.1">
    <property type="nucleotide sequence ID" value="NZ_RJVP01000003.1"/>
</dbReference>